<proteinExistence type="predicted"/>
<name>A0A378HJ16_LEVBR</name>
<gene>
    <name evidence="1" type="ORF">UCCLBBS449_0215</name>
</gene>
<reference evidence="1 2" key="1">
    <citation type="submission" date="2018-07" db="EMBL/GenBank/DDBJ databases">
        <authorList>
            <person name="Feyereisen M."/>
        </authorList>
    </citation>
    <scope>NUCLEOTIDE SEQUENCE [LARGE SCALE GENOMIC DNA]</scope>
    <source>
        <strain evidence="1 2">UCCLBBS449</strain>
    </source>
</reference>
<protein>
    <submittedName>
        <fullName evidence="1">Uncharacterized protein</fullName>
    </submittedName>
</protein>
<dbReference type="Proteomes" id="UP000307074">
    <property type="component" value="Chromosome"/>
</dbReference>
<dbReference type="EMBL" id="CP031198">
    <property type="protein sequence ID" value="QCZ52211.1"/>
    <property type="molecule type" value="Genomic_DNA"/>
</dbReference>
<evidence type="ECO:0000313" key="2">
    <source>
        <dbReference type="Proteomes" id="UP000307074"/>
    </source>
</evidence>
<evidence type="ECO:0000313" key="1">
    <source>
        <dbReference type="EMBL" id="QCZ52211.1"/>
    </source>
</evidence>
<accession>A0A378HJ16</accession>
<organism evidence="1 2">
    <name type="scientific">Levilactobacillus brevis</name>
    <name type="common">Lactobacillus brevis</name>
    <dbReference type="NCBI Taxonomy" id="1580"/>
    <lineage>
        <taxon>Bacteria</taxon>
        <taxon>Bacillati</taxon>
        <taxon>Bacillota</taxon>
        <taxon>Bacilli</taxon>
        <taxon>Lactobacillales</taxon>
        <taxon>Lactobacillaceae</taxon>
        <taxon>Levilactobacillus</taxon>
    </lineage>
</organism>
<dbReference type="AlphaFoldDB" id="A0A378HJ16"/>
<sequence length="31" mass="3625">MNMEKEILELTDLLSMKKVAILKFLVSPAYR</sequence>